<keyword evidence="4 6" id="KW-1133">Transmembrane helix</keyword>
<dbReference type="GO" id="GO:0005794">
    <property type="term" value="C:Golgi apparatus"/>
    <property type="evidence" value="ECO:0007669"/>
    <property type="project" value="TreeGrafter"/>
</dbReference>
<dbReference type="GO" id="GO:0016020">
    <property type="term" value="C:membrane"/>
    <property type="evidence" value="ECO:0007669"/>
    <property type="project" value="UniProtKB-SubCell"/>
</dbReference>
<dbReference type="PROSITE" id="PS01214">
    <property type="entry name" value="UPF0016"/>
    <property type="match status" value="1"/>
</dbReference>
<comment type="subcellular location">
    <subcellularLocation>
        <location evidence="1 6">Membrane</location>
        <topology evidence="1 6">Multi-pass membrane protein</topology>
    </subcellularLocation>
</comment>
<evidence type="ECO:0000256" key="3">
    <source>
        <dbReference type="ARBA" id="ARBA00022692"/>
    </source>
</evidence>
<evidence type="ECO:0000256" key="4">
    <source>
        <dbReference type="ARBA" id="ARBA00022989"/>
    </source>
</evidence>
<dbReference type="PANTHER" id="PTHR12608:SF1">
    <property type="entry name" value="TRANSMEMBRANE PROTEIN 165"/>
    <property type="match status" value="1"/>
</dbReference>
<dbReference type="EMBL" id="HBGH01006177">
    <property type="protein sequence ID" value="CAD9231229.1"/>
    <property type="molecule type" value="Transcribed_RNA"/>
</dbReference>
<feature type="transmembrane region" description="Helical" evidence="6">
    <location>
        <begin position="99"/>
        <end position="119"/>
    </location>
</feature>
<comment type="similarity">
    <text evidence="2 6">Belongs to the GDT1 family.</text>
</comment>
<keyword evidence="3 6" id="KW-0812">Transmembrane</keyword>
<evidence type="ECO:0000256" key="1">
    <source>
        <dbReference type="ARBA" id="ARBA00004141"/>
    </source>
</evidence>
<dbReference type="Pfam" id="PF01169">
    <property type="entry name" value="GDT1"/>
    <property type="match status" value="2"/>
</dbReference>
<feature type="transmembrane region" description="Helical" evidence="6">
    <location>
        <begin position="18"/>
        <end position="39"/>
    </location>
</feature>
<dbReference type="GO" id="GO:0005384">
    <property type="term" value="F:manganese ion transmembrane transporter activity"/>
    <property type="evidence" value="ECO:0007669"/>
    <property type="project" value="TreeGrafter"/>
</dbReference>
<evidence type="ECO:0000256" key="6">
    <source>
        <dbReference type="RuleBase" id="RU365102"/>
    </source>
</evidence>
<evidence type="ECO:0000313" key="8">
    <source>
        <dbReference type="EMBL" id="CAD9231230.1"/>
    </source>
</evidence>
<sequence>MFVSGSSRWSTGMIRRGIWMICVMVVVVAVVVVGVPLQQEVTEVVDEVIASLPSWIQEVLQGEGFFTATAQSLLMILVTELGDKTFFIAAVMAMKSSRAHVLIGALAALFLMTVLSAALGKAFPLLFDRHYTSIAASLLFTVFGIQMLRDWWRTRQDESEANEELEEVENQLMHDGDKGTPASERRAASNSVMLRVLARAFTLTFLAEWGDRSQIATIAFAASKDVYGVVLGGIVGHTLCTSLAVLGGRMLAARISERLVTLIGGVLFLSFAVLTSLGILE</sequence>
<dbReference type="GO" id="GO:0032472">
    <property type="term" value="P:Golgi calcium ion transport"/>
    <property type="evidence" value="ECO:0007669"/>
    <property type="project" value="TreeGrafter"/>
</dbReference>
<feature type="transmembrane region" description="Helical" evidence="6">
    <location>
        <begin position="226"/>
        <end position="247"/>
    </location>
</feature>
<accession>A0A6T6BTE0</accession>
<protein>
    <recommendedName>
        <fullName evidence="6">GDT1 family protein</fullName>
    </recommendedName>
</protein>
<dbReference type="GO" id="GO:0032468">
    <property type="term" value="P:Golgi calcium ion homeostasis"/>
    <property type="evidence" value="ECO:0007669"/>
    <property type="project" value="TreeGrafter"/>
</dbReference>
<dbReference type="InterPro" id="IPR001727">
    <property type="entry name" value="GDT1-like"/>
</dbReference>
<evidence type="ECO:0000256" key="5">
    <source>
        <dbReference type="ARBA" id="ARBA00023136"/>
    </source>
</evidence>
<feature type="transmembrane region" description="Helical" evidence="6">
    <location>
        <begin position="259"/>
        <end position="280"/>
    </location>
</feature>
<feature type="transmembrane region" description="Helical" evidence="6">
    <location>
        <begin position="131"/>
        <end position="148"/>
    </location>
</feature>
<reference evidence="7" key="1">
    <citation type="submission" date="2021-01" db="EMBL/GenBank/DDBJ databases">
        <authorList>
            <person name="Corre E."/>
            <person name="Pelletier E."/>
            <person name="Niang G."/>
            <person name="Scheremetjew M."/>
            <person name="Finn R."/>
            <person name="Kale V."/>
            <person name="Holt S."/>
            <person name="Cochrane G."/>
            <person name="Meng A."/>
            <person name="Brown T."/>
            <person name="Cohen L."/>
        </authorList>
    </citation>
    <scope>NUCLEOTIDE SEQUENCE</scope>
    <source>
        <strain evidence="7">SAG 36.94</strain>
    </source>
</reference>
<evidence type="ECO:0000313" key="7">
    <source>
        <dbReference type="EMBL" id="CAD9231229.1"/>
    </source>
</evidence>
<dbReference type="AlphaFoldDB" id="A0A6T6BTE0"/>
<dbReference type="EMBL" id="HBGH01006178">
    <property type="protein sequence ID" value="CAD9231230.1"/>
    <property type="molecule type" value="Transcribed_RNA"/>
</dbReference>
<keyword evidence="5 6" id="KW-0472">Membrane</keyword>
<proteinExistence type="inferred from homology"/>
<organism evidence="7">
    <name type="scientific">Compsopogon caeruleus</name>
    <dbReference type="NCBI Taxonomy" id="31354"/>
    <lineage>
        <taxon>Eukaryota</taxon>
        <taxon>Rhodophyta</taxon>
        <taxon>Compsopogonophyceae</taxon>
        <taxon>Compsopogonales</taxon>
        <taxon>Compsopogonaceae</taxon>
        <taxon>Compsopogon</taxon>
    </lineage>
</organism>
<dbReference type="GO" id="GO:0015085">
    <property type="term" value="F:calcium ion transmembrane transporter activity"/>
    <property type="evidence" value="ECO:0007669"/>
    <property type="project" value="TreeGrafter"/>
</dbReference>
<dbReference type="InterPro" id="IPR049555">
    <property type="entry name" value="GDT1-like_CS"/>
</dbReference>
<dbReference type="PANTHER" id="PTHR12608">
    <property type="entry name" value="TRANSMEMBRANE PROTEIN HTP-1 RELATED"/>
    <property type="match status" value="1"/>
</dbReference>
<evidence type="ECO:0000256" key="2">
    <source>
        <dbReference type="ARBA" id="ARBA00009190"/>
    </source>
</evidence>
<gene>
    <name evidence="7" type="ORF">CCAE0312_LOCUS3285</name>
    <name evidence="8" type="ORF">CCAE0312_LOCUS3286</name>
</gene>
<name>A0A6T6BTE0_9RHOD</name>